<dbReference type="GeneID" id="95798950"/>
<dbReference type="RefSeq" id="WP_184914735.1">
    <property type="nucleotide sequence ID" value="NZ_JACHMS010000001.1"/>
</dbReference>
<sequence>MSTPPSLRYQHGTDPEFAQRAAASFALEDFGSALVLSGPCPRCGQEMDFMLVKELFRDGTGADPAPGRPVVMFCTAEAVYEGSPDGTSGCGAFWSLSLPAGASG</sequence>
<name>A0A7W7DXA7_9ACTN</name>
<dbReference type="EMBL" id="JACHMS010000001">
    <property type="protein sequence ID" value="MBB4717117.1"/>
    <property type="molecule type" value="Genomic_DNA"/>
</dbReference>
<dbReference type="AlphaFoldDB" id="A0A7W7DXA7"/>
<evidence type="ECO:0000313" key="2">
    <source>
        <dbReference type="Proteomes" id="UP000565089"/>
    </source>
</evidence>
<dbReference type="Proteomes" id="UP000565089">
    <property type="component" value="Unassembled WGS sequence"/>
</dbReference>
<comment type="caution">
    <text evidence="1">The sequence shown here is derived from an EMBL/GenBank/DDBJ whole genome shotgun (WGS) entry which is preliminary data.</text>
</comment>
<protein>
    <submittedName>
        <fullName evidence="1">Uncharacterized protein</fullName>
    </submittedName>
</protein>
<evidence type="ECO:0000313" key="1">
    <source>
        <dbReference type="EMBL" id="MBB4717117.1"/>
    </source>
</evidence>
<proteinExistence type="predicted"/>
<gene>
    <name evidence="1" type="ORF">BJ965_006999</name>
</gene>
<organism evidence="1 2">
    <name type="scientific">Streptomyces luteogriseus</name>
    <dbReference type="NCBI Taxonomy" id="68233"/>
    <lineage>
        <taxon>Bacteria</taxon>
        <taxon>Bacillati</taxon>
        <taxon>Actinomycetota</taxon>
        <taxon>Actinomycetes</taxon>
        <taxon>Kitasatosporales</taxon>
        <taxon>Streptomycetaceae</taxon>
        <taxon>Streptomyces</taxon>
    </lineage>
</organism>
<accession>A0A7W7DXA7</accession>
<keyword evidence="2" id="KW-1185">Reference proteome</keyword>
<reference evidence="1 2" key="1">
    <citation type="submission" date="2020-08" db="EMBL/GenBank/DDBJ databases">
        <title>Sequencing the genomes of 1000 actinobacteria strains.</title>
        <authorList>
            <person name="Klenk H.-P."/>
        </authorList>
    </citation>
    <scope>NUCLEOTIDE SEQUENCE [LARGE SCALE GENOMIC DNA]</scope>
    <source>
        <strain evidence="1 2">DSM 40483</strain>
    </source>
</reference>